<evidence type="ECO:0000313" key="3">
    <source>
        <dbReference type="EMBL" id="KAF4358426.1"/>
    </source>
</evidence>
<dbReference type="EMBL" id="JAATIP010000226">
    <property type="protein sequence ID" value="KAF4358426.1"/>
    <property type="molecule type" value="Genomic_DNA"/>
</dbReference>
<sequence length="545" mass="61681">MLSVQVEFNFNLRGKMQFPYRNFSETIIVLRGIPFDPQSDLGSFQYPVCICEYTIWYFGDFHFGSLASSMEGQTEEFQVELCGLEDFKISLESNPELGVEAIEKSVVARLLTKKQEAVQITRNGPWLVCDGFLVVKPMLEDGKWSSTDLNSTPIWVRVHEMPPRYWTLKNANALAQKVGSVISIDRLWRNGFSTNEYVRFQVSIQLNKPIMVGVFLPMEEGVSLWCYFKYENMPCVCYKCGVVGHDEVRCRNKRRMIADDFNKTVPMYDLWIRLGSHEKDYFSNYKMYEQERLNREWRNVHFQAEARQNLVPGEENFKLALIGTEIHMEAVVVVARRQSDDLKEASKSSGIEAEVTTEEEVVSPLGQLLEQGHKGHSSPYVHGKEVGTGGEVLAHNVPDSVSGPGPSLNSKEKNKESDEVDNHQVEHLAIVFKALLGSNSKSVHKHSRPIRSKKEICLVSKNGPMIAKGPLWSGKKRRLDSNDVGLSILGSYNEILEPPVNKKFCPRGSKSDMVTLLNSSGDQEINEDFSTKRDVISPNEVNKGA</sequence>
<feature type="domain" description="Zinc knuckle CX2CX4HX4C" evidence="2">
    <location>
        <begin position="207"/>
        <end position="251"/>
    </location>
</feature>
<dbReference type="PANTHER" id="PTHR31286:SF180">
    <property type="entry name" value="OS10G0362600 PROTEIN"/>
    <property type="match status" value="1"/>
</dbReference>
<gene>
    <name evidence="3" type="ORF">F8388_018290</name>
</gene>
<dbReference type="AlphaFoldDB" id="A0A7J6EJA3"/>
<dbReference type="Proteomes" id="UP000525078">
    <property type="component" value="Unassembled WGS sequence"/>
</dbReference>
<accession>A0A7J6EJA3</accession>
<evidence type="ECO:0000259" key="2">
    <source>
        <dbReference type="Pfam" id="PF14392"/>
    </source>
</evidence>
<name>A0A7J6EJA3_CANSA</name>
<feature type="region of interest" description="Disordered" evidence="1">
    <location>
        <begin position="525"/>
        <end position="545"/>
    </location>
</feature>
<proteinExistence type="predicted"/>
<feature type="region of interest" description="Disordered" evidence="1">
    <location>
        <begin position="391"/>
        <end position="421"/>
    </location>
</feature>
<reference evidence="3 4" key="1">
    <citation type="journal article" date="2020" name="bioRxiv">
        <title>Sequence and annotation of 42 cannabis genomes reveals extensive copy number variation in cannabinoid synthesis and pathogen resistance genes.</title>
        <authorList>
            <person name="Mckernan K.J."/>
            <person name="Helbert Y."/>
            <person name="Kane L.T."/>
            <person name="Ebling H."/>
            <person name="Zhang L."/>
            <person name="Liu B."/>
            <person name="Eaton Z."/>
            <person name="Mclaughlin S."/>
            <person name="Kingan S."/>
            <person name="Baybayan P."/>
            <person name="Concepcion G."/>
            <person name="Jordan M."/>
            <person name="Riva A."/>
            <person name="Barbazuk W."/>
            <person name="Harkins T."/>
        </authorList>
    </citation>
    <scope>NUCLEOTIDE SEQUENCE [LARGE SCALE GENOMIC DNA]</scope>
    <source>
        <strain evidence="4">cv. Jamaican Lion 4</strain>
        <tissue evidence="3">Leaf</tissue>
    </source>
</reference>
<feature type="compositionally biased region" description="Basic and acidic residues" evidence="1">
    <location>
        <begin position="410"/>
        <end position="421"/>
    </location>
</feature>
<evidence type="ECO:0000313" key="4">
    <source>
        <dbReference type="Proteomes" id="UP000525078"/>
    </source>
</evidence>
<dbReference type="Pfam" id="PF14392">
    <property type="entry name" value="zf-CCHC_4"/>
    <property type="match status" value="1"/>
</dbReference>
<protein>
    <recommendedName>
        <fullName evidence="2">Zinc knuckle CX2CX4HX4C domain-containing protein</fullName>
    </recommendedName>
</protein>
<dbReference type="InterPro" id="IPR040256">
    <property type="entry name" value="At4g02000-like"/>
</dbReference>
<comment type="caution">
    <text evidence="3">The sequence shown here is derived from an EMBL/GenBank/DDBJ whole genome shotgun (WGS) entry which is preliminary data.</text>
</comment>
<organism evidence="3 4">
    <name type="scientific">Cannabis sativa</name>
    <name type="common">Hemp</name>
    <name type="synonym">Marijuana</name>
    <dbReference type="NCBI Taxonomy" id="3483"/>
    <lineage>
        <taxon>Eukaryota</taxon>
        <taxon>Viridiplantae</taxon>
        <taxon>Streptophyta</taxon>
        <taxon>Embryophyta</taxon>
        <taxon>Tracheophyta</taxon>
        <taxon>Spermatophyta</taxon>
        <taxon>Magnoliopsida</taxon>
        <taxon>eudicotyledons</taxon>
        <taxon>Gunneridae</taxon>
        <taxon>Pentapetalae</taxon>
        <taxon>rosids</taxon>
        <taxon>fabids</taxon>
        <taxon>Rosales</taxon>
        <taxon>Cannabaceae</taxon>
        <taxon>Cannabis</taxon>
    </lineage>
</organism>
<dbReference type="InterPro" id="IPR025836">
    <property type="entry name" value="Zn_knuckle_CX2CX4HX4C"/>
</dbReference>
<dbReference type="PANTHER" id="PTHR31286">
    <property type="entry name" value="GLYCINE-RICH CELL WALL STRUCTURAL PROTEIN 1.8-LIKE"/>
    <property type="match status" value="1"/>
</dbReference>
<evidence type="ECO:0000256" key="1">
    <source>
        <dbReference type="SAM" id="MobiDB-lite"/>
    </source>
</evidence>